<feature type="domain" description="LysM" evidence="1">
    <location>
        <begin position="101"/>
        <end position="150"/>
    </location>
</feature>
<name>A0ABU3HCB8_9BACL</name>
<evidence type="ECO:0000313" key="3">
    <source>
        <dbReference type="Proteomes" id="UP001248709"/>
    </source>
</evidence>
<dbReference type="Gene3D" id="2.120.10.30">
    <property type="entry name" value="TolB, C-terminal domain"/>
    <property type="match status" value="2"/>
</dbReference>
<evidence type="ECO:0000259" key="1">
    <source>
        <dbReference type="PROSITE" id="PS51782"/>
    </source>
</evidence>
<dbReference type="PANTHER" id="PTHR33734:SF22">
    <property type="entry name" value="MEMBRANE-BOUND LYTIC MUREIN TRANSGLYCOSYLASE D"/>
    <property type="match status" value="1"/>
</dbReference>
<dbReference type="Pfam" id="PF01476">
    <property type="entry name" value="LysM"/>
    <property type="match status" value="3"/>
</dbReference>
<dbReference type="PROSITE" id="PS51782">
    <property type="entry name" value="LYSM"/>
    <property type="match status" value="3"/>
</dbReference>
<dbReference type="SUPFAM" id="SSF54106">
    <property type="entry name" value="LysM domain"/>
    <property type="match status" value="3"/>
</dbReference>
<organism evidence="2 3">
    <name type="scientific">Paenibacillus forsythiae</name>
    <dbReference type="NCBI Taxonomy" id="365616"/>
    <lineage>
        <taxon>Bacteria</taxon>
        <taxon>Bacillati</taxon>
        <taxon>Bacillota</taxon>
        <taxon>Bacilli</taxon>
        <taxon>Bacillales</taxon>
        <taxon>Paenibacillaceae</taxon>
        <taxon>Paenibacillus</taxon>
    </lineage>
</organism>
<dbReference type="PANTHER" id="PTHR33734">
    <property type="entry name" value="LYSM DOMAIN-CONTAINING GPI-ANCHORED PROTEIN 2"/>
    <property type="match status" value="1"/>
</dbReference>
<dbReference type="SMART" id="SM00257">
    <property type="entry name" value="LysM"/>
    <property type="match status" value="3"/>
</dbReference>
<dbReference type="Gene3D" id="3.10.350.10">
    <property type="entry name" value="LysM domain"/>
    <property type="match status" value="3"/>
</dbReference>
<keyword evidence="3" id="KW-1185">Reference proteome</keyword>
<evidence type="ECO:0000313" key="2">
    <source>
        <dbReference type="EMBL" id="MDT3427667.1"/>
    </source>
</evidence>
<gene>
    <name evidence="2" type="ORF">J2Z22_003230</name>
</gene>
<dbReference type="CDD" id="cd00118">
    <property type="entry name" value="LysM"/>
    <property type="match status" value="3"/>
</dbReference>
<dbReference type="Proteomes" id="UP001248709">
    <property type="component" value="Unassembled WGS sequence"/>
</dbReference>
<comment type="caution">
    <text evidence="2">The sequence shown here is derived from an EMBL/GenBank/DDBJ whole genome shotgun (WGS) entry which is preliminary data.</text>
</comment>
<dbReference type="EMBL" id="JAUSUY010000013">
    <property type="protein sequence ID" value="MDT3427667.1"/>
    <property type="molecule type" value="Genomic_DNA"/>
</dbReference>
<dbReference type="InterPro" id="IPR011042">
    <property type="entry name" value="6-blade_b-propeller_TolB-like"/>
</dbReference>
<dbReference type="RefSeq" id="WP_025699098.1">
    <property type="nucleotide sequence ID" value="NZ_JAUSUY010000013.1"/>
</dbReference>
<dbReference type="InterPro" id="IPR018392">
    <property type="entry name" value="LysM"/>
</dbReference>
<feature type="domain" description="LysM" evidence="1">
    <location>
        <begin position="52"/>
        <end position="96"/>
    </location>
</feature>
<accession>A0ABU3HCB8</accession>
<dbReference type="SUPFAM" id="SSF82171">
    <property type="entry name" value="DPP6 N-terminal domain-like"/>
    <property type="match status" value="1"/>
</dbReference>
<reference evidence="2 3" key="1">
    <citation type="submission" date="2023-07" db="EMBL/GenBank/DDBJ databases">
        <title>Genomic Encyclopedia of Type Strains, Phase IV (KMG-IV): sequencing the most valuable type-strain genomes for metagenomic binning, comparative biology and taxonomic classification.</title>
        <authorList>
            <person name="Goeker M."/>
        </authorList>
    </citation>
    <scope>NUCLEOTIDE SEQUENCE [LARGE SCALE GENOMIC DNA]</scope>
    <source>
        <strain evidence="2 3">T98</strain>
    </source>
</reference>
<proteinExistence type="predicted"/>
<protein>
    <submittedName>
        <fullName evidence="2">TolB protein</fullName>
    </submittedName>
</protein>
<feature type="domain" description="LysM" evidence="1">
    <location>
        <begin position="3"/>
        <end position="47"/>
    </location>
</feature>
<sequence>MQTFYTVRPGDSVSSIAKRWEVPVPALTAANNLSSPYIIYPGQQLSVPSGVTTVQVISGDSVYSLAQAYGVPMAAVIAANRLSPPYTIYIDQWLIIPPGVPYYVVQPGDTLYELAGRYNVMTGGVRRPELIRQANGLPSDLIHAGMRLIIPYAPPGGIGRLAYVSNFGGAYDLWLLDPVSGQSTAAGNRQADAYSVPYWSPNNRRIAFIGREGILFVLDVLSGSLTQIDQLEPYTTLTWSPDSAQLGYTKQGRIVLYELATFFARTLPVSGAKHVQWFPSGDKLLFAAQDSMGNDQLYEIQVDAAGQRQITRDTLSPKNDVKLSPNGSYALFTSPGASISIIYVVELETGNVSELTGGPLAKNYYPAWAPDSAIIAYSATDFVLRKGYFSTIRTERSQGGGQQMLAVSDCFATPVAWSPGSEAIAYLSGCKGEGTASELWIINTRHPAPIRVISGAGSITSVQWSYGAVPAEVYARFQSAAYRVSLPYPAAWRAVSETRYEGMDGFFQVSALASELPFPEVCRSEAYHQLMPYGASPRIVPGRVQGQEACYILPSPDQAPEFRRQSAFIAIYPQPVVINGSAYPYFILWADQDHLQTMVNGLRFL</sequence>
<dbReference type="InterPro" id="IPR036779">
    <property type="entry name" value="LysM_dom_sf"/>
</dbReference>